<organism evidence="8 9">
    <name type="scientific">Candidatus Lokiarchaeum ossiferum</name>
    <dbReference type="NCBI Taxonomy" id="2951803"/>
    <lineage>
        <taxon>Archaea</taxon>
        <taxon>Promethearchaeati</taxon>
        <taxon>Promethearchaeota</taxon>
        <taxon>Promethearchaeia</taxon>
        <taxon>Promethearchaeales</taxon>
        <taxon>Promethearchaeaceae</taxon>
        <taxon>Candidatus Lokiarchaeum</taxon>
    </lineage>
</organism>
<evidence type="ECO:0000256" key="1">
    <source>
        <dbReference type="ARBA" id="ARBA00001966"/>
    </source>
</evidence>
<keyword evidence="6" id="KW-0411">Iron-sulfur</keyword>
<protein>
    <recommendedName>
        <fullName evidence="7">Elp3/MiaA/NifB-like radical SAM core domain-containing protein</fullName>
    </recommendedName>
</protein>
<dbReference type="SUPFAM" id="SSF102114">
    <property type="entry name" value="Radical SAM enzymes"/>
    <property type="match status" value="1"/>
</dbReference>
<keyword evidence="4" id="KW-0479">Metal-binding</keyword>
<keyword evidence="5" id="KW-0408">Iron</keyword>
<evidence type="ECO:0000256" key="3">
    <source>
        <dbReference type="ARBA" id="ARBA00022691"/>
    </source>
</evidence>
<dbReference type="Proteomes" id="UP001208689">
    <property type="component" value="Chromosome"/>
</dbReference>
<sequence length="385" mass="44692">MAQTQKINSEKPLTTAINAWLENQPKYVNELWDELVYLRNRPLKKSKYEKQVKLDRPVAVFSKEERLKEGMGKEITLIFKSSACSWARSKSGGCTMCGYWNDRAPETITEENYWSQFTNALSRYEELLGNPEEKIVFKMFTSGSFCDPKEIALDLQYRILKKLATYPTIKEIVIESRPEYITETLMTKYHEILPKQYLEIGVGLETTNNFVRTNIINKGFAWKAFVKAMDILHKFHFGVKAYLLFKPPFLPEYAALVDIHHSIRQCVEYGIDTISVNPTNIQMHTICNELEKINRFRSPWLYSLLWVLKHSLTNEDLKHTRIICDPSAAGKDRGVHNCQVFDKSNVECLQILHEFVVQQDVTCIPETFSGSCWNSYEMELLLGNL</sequence>
<evidence type="ECO:0000259" key="7">
    <source>
        <dbReference type="SMART" id="SM00729"/>
    </source>
</evidence>
<dbReference type="PIRSF" id="PIRSF004954">
    <property type="entry name" value="Radical_SAM"/>
    <property type="match status" value="1"/>
</dbReference>
<dbReference type="EMBL" id="CP104013">
    <property type="protein sequence ID" value="UYP44888.1"/>
    <property type="molecule type" value="Genomic_DNA"/>
</dbReference>
<feature type="domain" description="Elp3/MiaA/NifB-like radical SAM core" evidence="7">
    <location>
        <begin position="74"/>
        <end position="310"/>
    </location>
</feature>
<keyword evidence="2" id="KW-0004">4Fe-4S</keyword>
<comment type="cofactor">
    <cofactor evidence="1">
        <name>[4Fe-4S] cluster</name>
        <dbReference type="ChEBI" id="CHEBI:49883"/>
    </cofactor>
</comment>
<evidence type="ECO:0000256" key="2">
    <source>
        <dbReference type="ARBA" id="ARBA00022485"/>
    </source>
</evidence>
<dbReference type="InterPro" id="IPR058240">
    <property type="entry name" value="rSAM_sf"/>
</dbReference>
<keyword evidence="9" id="KW-1185">Reference proteome</keyword>
<gene>
    <name evidence="8" type="ORF">NEF87_001173</name>
</gene>
<dbReference type="SMART" id="SM00729">
    <property type="entry name" value="Elp3"/>
    <property type="match status" value="1"/>
</dbReference>
<accession>A0ABY6HMZ7</accession>
<name>A0ABY6HMZ7_9ARCH</name>
<evidence type="ECO:0000256" key="5">
    <source>
        <dbReference type="ARBA" id="ARBA00023004"/>
    </source>
</evidence>
<keyword evidence="3" id="KW-0949">S-adenosyl-L-methionine</keyword>
<reference evidence="8" key="1">
    <citation type="submission" date="2022-09" db="EMBL/GenBank/DDBJ databases">
        <title>Actin cytoskeleton and complex cell architecture in an #Asgard archaeon.</title>
        <authorList>
            <person name="Ponce Toledo R.I."/>
            <person name="Schleper C."/>
            <person name="Rodrigues Oliveira T."/>
            <person name="Wollweber F."/>
            <person name="Xu J."/>
            <person name="Rittmann S."/>
            <person name="Klingl A."/>
            <person name="Pilhofer M."/>
        </authorList>
    </citation>
    <scope>NUCLEOTIDE SEQUENCE</scope>
    <source>
        <strain evidence="8">B-35</strain>
    </source>
</reference>
<evidence type="ECO:0000256" key="6">
    <source>
        <dbReference type="ARBA" id="ARBA00023014"/>
    </source>
</evidence>
<dbReference type="InterPro" id="IPR005909">
    <property type="entry name" value="RaSEA"/>
</dbReference>
<proteinExistence type="predicted"/>
<dbReference type="PANTHER" id="PTHR11135">
    <property type="entry name" value="HISTONE ACETYLTRANSFERASE-RELATED"/>
    <property type="match status" value="1"/>
</dbReference>
<evidence type="ECO:0000313" key="8">
    <source>
        <dbReference type="EMBL" id="UYP44888.1"/>
    </source>
</evidence>
<evidence type="ECO:0000313" key="9">
    <source>
        <dbReference type="Proteomes" id="UP001208689"/>
    </source>
</evidence>
<dbReference type="InterPro" id="IPR039661">
    <property type="entry name" value="ELP3"/>
</dbReference>
<dbReference type="PANTHER" id="PTHR11135:SF0">
    <property type="entry name" value="ELONGATOR COMPLEX PROTEIN 3"/>
    <property type="match status" value="1"/>
</dbReference>
<evidence type="ECO:0000256" key="4">
    <source>
        <dbReference type="ARBA" id="ARBA00022723"/>
    </source>
</evidence>
<dbReference type="InterPro" id="IPR006638">
    <property type="entry name" value="Elp3/MiaA/NifB-like_rSAM"/>
</dbReference>
<dbReference type="NCBIfam" id="TIGR01210">
    <property type="entry name" value="archaeosine biosynthesis radical SAM protein RaSEA"/>
    <property type="match status" value="1"/>
</dbReference>